<keyword evidence="3 6" id="KW-1133">Transmembrane helix</keyword>
<feature type="transmembrane region" description="Helical" evidence="6">
    <location>
        <begin position="169"/>
        <end position="187"/>
    </location>
</feature>
<dbReference type="GeneID" id="96005517"/>
<dbReference type="InterPro" id="IPR011531">
    <property type="entry name" value="HCO3_transpt-like_TM_dom"/>
</dbReference>
<feature type="transmembrane region" description="Helical" evidence="6">
    <location>
        <begin position="49"/>
        <end position="69"/>
    </location>
</feature>
<feature type="domain" description="Bicarbonate transporter-like transmembrane" evidence="7">
    <location>
        <begin position="25"/>
        <end position="196"/>
    </location>
</feature>
<evidence type="ECO:0000256" key="4">
    <source>
        <dbReference type="ARBA" id="ARBA00023136"/>
    </source>
</evidence>
<dbReference type="EMBL" id="JAAQHG020000012">
    <property type="protein sequence ID" value="KAL1586951.1"/>
    <property type="molecule type" value="Genomic_DNA"/>
</dbReference>
<evidence type="ECO:0000259" key="7">
    <source>
        <dbReference type="Pfam" id="PF00955"/>
    </source>
</evidence>
<evidence type="ECO:0000256" key="6">
    <source>
        <dbReference type="SAM" id="Phobius"/>
    </source>
</evidence>
<feature type="transmembrane region" description="Helical" evidence="6">
    <location>
        <begin position="289"/>
        <end position="308"/>
    </location>
</feature>
<dbReference type="PANTHER" id="PTHR11453">
    <property type="entry name" value="ANION EXCHANGE PROTEIN"/>
    <property type="match status" value="1"/>
</dbReference>
<dbReference type="Pfam" id="PF00955">
    <property type="entry name" value="HCO3_cotransp"/>
    <property type="match status" value="2"/>
</dbReference>
<feature type="transmembrane region" description="Helical" evidence="6">
    <location>
        <begin position="479"/>
        <end position="496"/>
    </location>
</feature>
<feature type="transmembrane region" description="Helical" evidence="6">
    <location>
        <begin position="139"/>
        <end position="157"/>
    </location>
</feature>
<dbReference type="GO" id="GO:0005452">
    <property type="term" value="F:solute:inorganic anion antiporter activity"/>
    <property type="evidence" value="ECO:0007669"/>
    <property type="project" value="InterPro"/>
</dbReference>
<protein>
    <recommendedName>
        <fullName evidence="7">Bicarbonate transporter-like transmembrane domain-containing protein</fullName>
    </recommendedName>
</protein>
<dbReference type="PANTHER" id="PTHR11453:SF38">
    <property type="entry name" value="ANION TRANSPORTER (EUROFUNG)"/>
    <property type="match status" value="1"/>
</dbReference>
<comment type="caution">
    <text evidence="8">The sequence shown here is derived from an EMBL/GenBank/DDBJ whole genome shotgun (WGS) entry which is preliminary data.</text>
</comment>
<feature type="transmembrane region" description="Helical" evidence="6">
    <location>
        <begin position="89"/>
        <end position="119"/>
    </location>
</feature>
<dbReference type="Proteomes" id="UP000803884">
    <property type="component" value="Unassembled WGS sequence"/>
</dbReference>
<feature type="compositionally biased region" description="Basic and acidic residues" evidence="5">
    <location>
        <begin position="587"/>
        <end position="608"/>
    </location>
</feature>
<dbReference type="InterPro" id="IPR003020">
    <property type="entry name" value="HCO3_transpt_euk"/>
</dbReference>
<organism evidence="8 9">
    <name type="scientific">Cladosporium halotolerans</name>
    <dbReference type="NCBI Taxonomy" id="1052096"/>
    <lineage>
        <taxon>Eukaryota</taxon>
        <taxon>Fungi</taxon>
        <taxon>Dikarya</taxon>
        <taxon>Ascomycota</taxon>
        <taxon>Pezizomycotina</taxon>
        <taxon>Dothideomycetes</taxon>
        <taxon>Dothideomycetidae</taxon>
        <taxon>Cladosporiales</taxon>
        <taxon>Cladosporiaceae</taxon>
        <taxon>Cladosporium</taxon>
    </lineage>
</organism>
<evidence type="ECO:0000313" key="9">
    <source>
        <dbReference type="Proteomes" id="UP000803884"/>
    </source>
</evidence>
<dbReference type="AlphaFoldDB" id="A0AB34KRZ3"/>
<feature type="transmembrane region" description="Helical" evidence="6">
    <location>
        <begin position="329"/>
        <end position="351"/>
    </location>
</feature>
<gene>
    <name evidence="8" type="ORF">WHR41_04073</name>
</gene>
<feature type="region of interest" description="Disordered" evidence="5">
    <location>
        <begin position="559"/>
        <end position="622"/>
    </location>
</feature>
<evidence type="ECO:0000256" key="2">
    <source>
        <dbReference type="ARBA" id="ARBA00022692"/>
    </source>
</evidence>
<dbReference type="GO" id="GO:0006820">
    <property type="term" value="P:monoatomic anion transport"/>
    <property type="evidence" value="ECO:0007669"/>
    <property type="project" value="InterPro"/>
</dbReference>
<dbReference type="GO" id="GO:0046713">
    <property type="term" value="P:borate transport"/>
    <property type="evidence" value="ECO:0007669"/>
    <property type="project" value="TreeGrafter"/>
</dbReference>
<accession>A0AB34KRZ3</accession>
<feature type="transmembrane region" description="Helical" evidence="6">
    <location>
        <begin position="199"/>
        <end position="219"/>
    </location>
</feature>
<keyword evidence="2 6" id="KW-0812">Transmembrane</keyword>
<feature type="transmembrane region" description="Helical" evidence="6">
    <location>
        <begin position="408"/>
        <end position="426"/>
    </location>
</feature>
<dbReference type="Gene3D" id="1.10.287.570">
    <property type="entry name" value="Helical hairpin bin"/>
    <property type="match status" value="1"/>
</dbReference>
<feature type="domain" description="Bicarbonate transporter-like transmembrane" evidence="7">
    <location>
        <begin position="204"/>
        <end position="535"/>
    </location>
</feature>
<dbReference type="GO" id="GO:0005886">
    <property type="term" value="C:plasma membrane"/>
    <property type="evidence" value="ECO:0007669"/>
    <property type="project" value="TreeGrafter"/>
</dbReference>
<evidence type="ECO:0000313" key="8">
    <source>
        <dbReference type="EMBL" id="KAL1586951.1"/>
    </source>
</evidence>
<reference evidence="8 9" key="1">
    <citation type="journal article" date="2020" name="Microbiol. Resour. Announc.">
        <title>Draft Genome Sequence of a Cladosporium Species Isolated from the Mesophotic Ascidian Didemnum maculosum.</title>
        <authorList>
            <person name="Gioti A."/>
            <person name="Siaperas R."/>
            <person name="Nikolaivits E."/>
            <person name="Le Goff G."/>
            <person name="Ouazzani J."/>
            <person name="Kotoulas G."/>
            <person name="Topakas E."/>
        </authorList>
    </citation>
    <scope>NUCLEOTIDE SEQUENCE [LARGE SCALE GENOMIC DNA]</scope>
    <source>
        <strain evidence="8 9">TM138-S3</strain>
    </source>
</reference>
<evidence type="ECO:0000256" key="1">
    <source>
        <dbReference type="ARBA" id="ARBA00004141"/>
    </source>
</evidence>
<feature type="compositionally biased region" description="Polar residues" evidence="5">
    <location>
        <begin position="574"/>
        <end position="585"/>
    </location>
</feature>
<keyword evidence="4 6" id="KW-0472">Membrane</keyword>
<evidence type="ECO:0000256" key="3">
    <source>
        <dbReference type="ARBA" id="ARBA00022989"/>
    </source>
</evidence>
<keyword evidence="9" id="KW-1185">Reference proteome</keyword>
<name>A0AB34KRZ3_9PEZI</name>
<dbReference type="GO" id="GO:0050801">
    <property type="term" value="P:monoatomic ion homeostasis"/>
    <property type="evidence" value="ECO:0007669"/>
    <property type="project" value="TreeGrafter"/>
</dbReference>
<dbReference type="RefSeq" id="XP_069230056.1">
    <property type="nucleotide sequence ID" value="XM_069372679.1"/>
</dbReference>
<proteinExistence type="predicted"/>
<evidence type="ECO:0000256" key="5">
    <source>
        <dbReference type="SAM" id="MobiDB-lite"/>
    </source>
</evidence>
<sequence>MSVDFRNDPYTWEGLTGWKSYRMARPFRGMYWDVRRRLPYYWSDIKDGFNYRTFAGTVRIFFVNLLPALAFQLDMERNTDGYFGINEGLFASALAAVVFSLLSVQPLTVVGITGLISLFNYTVYDIAVDQGVGDIYPQLIAWVSIWAAIFHWMSAVFNWCDYMRYITDFSSNSFGLYVGIIYMIKGVEELVDQFNNGSLSGGYLSVVIALCYWATVYGLELMGSTIMFRPYIRKLLSDYAYPIATIFWTGFSHIPGRIKDTDLLRVPHTRAFYPTVDRSWLVDFWNLDVKWVFVALPMGILLTLLFYYDHNVSSLGAQAKQFPLTKPAGFHWDFFLLGCTCFIGGIIGIPLPNGLVPQAPVHTDSLTEYKDRLVTSKETDDKPDAPQLGHNKKIIVADNVAEQRVSHFLMALGLIGTMTGPLLVVLHTMPRALFCGVFFVVGWGSIEGNGIIDNAIYICKETRFVSPQEPRRSLRKSRIALYIMFQILGVGFSVAISQTIGALGFPVIIVSLIPLRWAILPRIFTEHELLVLDAPTADADVVLASMGGQPELPEVKLARQKREAQDGDGEQGDASGTSFASNASGLRSREVVGSKDEQEDAREKEQLEAQRGVEPTLRTGHA</sequence>
<comment type="subcellular location">
    <subcellularLocation>
        <location evidence="1">Membrane</location>
        <topology evidence="1">Multi-pass membrane protein</topology>
    </subcellularLocation>
</comment>